<keyword evidence="3" id="KW-1185">Reference proteome</keyword>
<organism evidence="2 3">
    <name type="scientific">Nonomuraea mesophila</name>
    <dbReference type="NCBI Taxonomy" id="2530382"/>
    <lineage>
        <taxon>Bacteria</taxon>
        <taxon>Bacillati</taxon>
        <taxon>Actinomycetota</taxon>
        <taxon>Actinomycetes</taxon>
        <taxon>Streptosporangiales</taxon>
        <taxon>Streptosporangiaceae</taxon>
        <taxon>Nonomuraea</taxon>
    </lineage>
</organism>
<dbReference type="PANTHER" id="PTHR44013:SF1">
    <property type="entry name" value="ZINC-TYPE ALCOHOL DEHYDROGENASE-LIKE PROTEIN C16A3.02C"/>
    <property type="match status" value="1"/>
</dbReference>
<dbReference type="GO" id="GO:0008270">
    <property type="term" value="F:zinc ion binding"/>
    <property type="evidence" value="ECO:0007669"/>
    <property type="project" value="InterPro"/>
</dbReference>
<dbReference type="EMBL" id="SMLD01000014">
    <property type="protein sequence ID" value="TDE57421.1"/>
    <property type="molecule type" value="Genomic_DNA"/>
</dbReference>
<dbReference type="Pfam" id="PF08240">
    <property type="entry name" value="ADH_N"/>
    <property type="match status" value="1"/>
</dbReference>
<evidence type="ECO:0000313" key="2">
    <source>
        <dbReference type="EMBL" id="TDE57421.1"/>
    </source>
</evidence>
<dbReference type="Pfam" id="PF13602">
    <property type="entry name" value="ADH_zinc_N_2"/>
    <property type="match status" value="1"/>
</dbReference>
<dbReference type="SUPFAM" id="SSF50129">
    <property type="entry name" value="GroES-like"/>
    <property type="match status" value="1"/>
</dbReference>
<dbReference type="SMART" id="SM00829">
    <property type="entry name" value="PKS_ER"/>
    <property type="match status" value="1"/>
</dbReference>
<dbReference type="SUPFAM" id="SSF51735">
    <property type="entry name" value="NAD(P)-binding Rossmann-fold domains"/>
    <property type="match status" value="1"/>
</dbReference>
<dbReference type="InterPro" id="IPR052733">
    <property type="entry name" value="Chloroplast_QOR"/>
</dbReference>
<dbReference type="Gene3D" id="3.90.180.10">
    <property type="entry name" value="Medium-chain alcohol dehydrogenases, catalytic domain"/>
    <property type="match status" value="1"/>
</dbReference>
<reference evidence="2 3" key="1">
    <citation type="submission" date="2019-03" db="EMBL/GenBank/DDBJ databases">
        <title>Draft genome sequences of novel Actinobacteria.</title>
        <authorList>
            <person name="Sahin N."/>
            <person name="Ay H."/>
            <person name="Saygin H."/>
        </authorList>
    </citation>
    <scope>NUCLEOTIDE SEQUENCE [LARGE SCALE GENOMIC DNA]</scope>
    <source>
        <strain evidence="2 3">6K102</strain>
    </source>
</reference>
<feature type="domain" description="Enoyl reductase (ER)" evidence="1">
    <location>
        <begin position="10"/>
        <end position="325"/>
    </location>
</feature>
<comment type="caution">
    <text evidence="2">The sequence shown here is derived from an EMBL/GenBank/DDBJ whole genome shotgun (WGS) entry which is preliminary data.</text>
</comment>
<proteinExistence type="predicted"/>
<dbReference type="PANTHER" id="PTHR44013">
    <property type="entry name" value="ZINC-TYPE ALCOHOL DEHYDROGENASE-LIKE PROTEIN C16A3.02C"/>
    <property type="match status" value="1"/>
</dbReference>
<name>A0A4R5FU32_9ACTN</name>
<dbReference type="InterPro" id="IPR002364">
    <property type="entry name" value="Quin_OxRdtase/zeta-crystal_CS"/>
</dbReference>
<dbReference type="Proteomes" id="UP000295136">
    <property type="component" value="Unassembled WGS sequence"/>
</dbReference>
<dbReference type="CDD" id="cd08267">
    <property type="entry name" value="MDR1"/>
    <property type="match status" value="1"/>
</dbReference>
<dbReference type="InterPro" id="IPR011032">
    <property type="entry name" value="GroES-like_sf"/>
</dbReference>
<dbReference type="AlphaFoldDB" id="A0A4R5FU32"/>
<sequence>MKAFVLRAYGSPDVMELKELGKPEPGDDEVLVKVRATSVQPYDWHMMRGEPRLFRVLGDLGLRRPKIAVLGADVAGDVVAVGKDVTEFVPGDPVYAMPKQGGFAEYVCVPERELAPKPANLSYDEAAAVPMAAGTALLAVRDHGRVGPGDKVLVNGASGGVGTFAVQLARAFGAEVTGVCGPRNVDLVRSIGAHQVIDYTERDFTRNGQRYDVLIDIAGSRPGWACRRVLTGKGALVAVGGQAGRWVQPGGHVLSMVAAGPFVSQRVSSVDVVNCEETKRNLVTLTGLIEDGKVSPVIDRSFPFARIPEAVAYQEKGHAAGKVVVTVGG</sequence>
<evidence type="ECO:0000313" key="3">
    <source>
        <dbReference type="Proteomes" id="UP000295136"/>
    </source>
</evidence>
<dbReference type="PROSITE" id="PS01162">
    <property type="entry name" value="QOR_ZETA_CRYSTAL"/>
    <property type="match status" value="1"/>
</dbReference>
<dbReference type="InterPro" id="IPR036291">
    <property type="entry name" value="NAD(P)-bd_dom_sf"/>
</dbReference>
<accession>A0A4R5FU32</accession>
<dbReference type="GO" id="GO:0016491">
    <property type="term" value="F:oxidoreductase activity"/>
    <property type="evidence" value="ECO:0007669"/>
    <property type="project" value="InterPro"/>
</dbReference>
<evidence type="ECO:0000259" key="1">
    <source>
        <dbReference type="SMART" id="SM00829"/>
    </source>
</evidence>
<protein>
    <submittedName>
        <fullName evidence="2">NAD(P)-dependent alcohol dehydrogenase</fullName>
    </submittedName>
</protein>
<dbReference type="Gene3D" id="3.40.50.720">
    <property type="entry name" value="NAD(P)-binding Rossmann-like Domain"/>
    <property type="match status" value="1"/>
</dbReference>
<gene>
    <name evidence="2" type="ORF">E1295_08305</name>
</gene>
<dbReference type="RefSeq" id="WP_132629224.1">
    <property type="nucleotide sequence ID" value="NZ_SMLD01000014.1"/>
</dbReference>
<dbReference type="InterPro" id="IPR013154">
    <property type="entry name" value="ADH-like_N"/>
</dbReference>
<dbReference type="InterPro" id="IPR020843">
    <property type="entry name" value="ER"/>
</dbReference>